<keyword evidence="9 11" id="KW-0472">Membrane</keyword>
<dbReference type="EMBL" id="LORN02000015">
    <property type="protein sequence ID" value="PNN20457.1"/>
    <property type="molecule type" value="Genomic_DNA"/>
</dbReference>
<evidence type="ECO:0000256" key="9">
    <source>
        <dbReference type="ARBA" id="ARBA00023136"/>
    </source>
</evidence>
<keyword evidence="7 11" id="KW-0812">Transmembrane</keyword>
<sequence length="351" mass="39580">MNLAWKEIKFYRFRYTLIMLIIFLLGSMVLFISGLAQGLARENISYLNNMPAEHYIVEDNKEPKLESSQLNQSQQNKIENIIHENATQMGTQTLKINQQDQDVITLNTPKHLTPKLVSGNYPKKQNEIAISEKLTGNDLKVGDTVTFKGHNQDYKISGIMNESMYAHSSMILMNKEAFKSLNKQVSTFYPVDKINKDEKQSLKQIKGIKVVNEKTLTDNIASYQAEQMPLNLMIISLFVITAIVLSAFFYVMTIQKIPQIGILKAIGIKTKHLLTALLLQIILTTMLGVILAFSLILILNAFMPVTMPFYLSYSQVLLMIVVFLIVGLIGALLSFIKVLKVDPIEAIGGME</sequence>
<evidence type="ECO:0000313" key="13">
    <source>
        <dbReference type="EMBL" id="PNN20457.1"/>
    </source>
</evidence>
<reference evidence="13 14" key="1">
    <citation type="submission" date="2017-12" db="EMBL/GenBank/DDBJ databases">
        <title>FDA dAtabase for Regulatory Grade micrObial Sequences (FDA-ARGOS): Supporting development and validation of Infectious Disease Dx tests.</title>
        <authorList>
            <person name="Hoffmann M."/>
            <person name="Allard M."/>
            <person name="Evans P."/>
            <person name="Brown E."/>
            <person name="Tallon L."/>
            <person name="Sadzewicz L."/>
            <person name="Sengamalay N."/>
            <person name="Ott S."/>
            <person name="Godinez A."/>
            <person name="Nagaraj S."/>
            <person name="Vavikolanu K."/>
            <person name="Aluvathingal J."/>
            <person name="Nadendla S."/>
            <person name="Sichtig H."/>
        </authorList>
    </citation>
    <scope>NUCLEOTIDE SEQUENCE [LARGE SCALE GENOMIC DNA]</scope>
    <source>
        <strain evidence="13 14">FDAARGOS_148</strain>
    </source>
</reference>
<feature type="transmembrane region" description="Helical" evidence="11">
    <location>
        <begin position="12"/>
        <end position="36"/>
    </location>
</feature>
<evidence type="ECO:0000256" key="6">
    <source>
        <dbReference type="ARBA" id="ARBA00022475"/>
    </source>
</evidence>
<comment type="function">
    <text evidence="10">Part of the ABC transporter complex hrt involved in hemin import. Responsible for the translocation of the substrate across the membrane.</text>
</comment>
<evidence type="ECO:0000256" key="4">
    <source>
        <dbReference type="ARBA" id="ARBA00016962"/>
    </source>
</evidence>
<evidence type="ECO:0000256" key="10">
    <source>
        <dbReference type="ARBA" id="ARBA00024973"/>
    </source>
</evidence>
<evidence type="ECO:0000313" key="14">
    <source>
        <dbReference type="Proteomes" id="UP000053523"/>
    </source>
</evidence>
<comment type="similarity">
    <text evidence="2">Belongs to the ABC-4 integral membrane protein family. HrtB subfamily.</text>
</comment>
<dbReference type="Pfam" id="PF02687">
    <property type="entry name" value="FtsX"/>
    <property type="match status" value="1"/>
</dbReference>
<evidence type="ECO:0000256" key="7">
    <source>
        <dbReference type="ARBA" id="ARBA00022692"/>
    </source>
</evidence>
<keyword evidence="8 11" id="KW-1133">Transmembrane helix</keyword>
<dbReference type="GO" id="GO:0005886">
    <property type="term" value="C:plasma membrane"/>
    <property type="evidence" value="ECO:0007669"/>
    <property type="project" value="UniProtKB-SubCell"/>
</dbReference>
<feature type="transmembrane region" description="Helical" evidence="11">
    <location>
        <begin position="273"/>
        <end position="303"/>
    </location>
</feature>
<dbReference type="InterPro" id="IPR003838">
    <property type="entry name" value="ABC3_permease_C"/>
</dbReference>
<feature type="domain" description="ABC3 transporter permease C-terminal" evidence="12">
    <location>
        <begin position="232"/>
        <end position="343"/>
    </location>
</feature>
<keyword evidence="6" id="KW-1003">Cell membrane</keyword>
<accession>A0A2K0A610</accession>
<feature type="transmembrane region" description="Helical" evidence="11">
    <location>
        <begin position="232"/>
        <end position="252"/>
    </location>
</feature>
<evidence type="ECO:0000256" key="8">
    <source>
        <dbReference type="ARBA" id="ARBA00022989"/>
    </source>
</evidence>
<evidence type="ECO:0000259" key="12">
    <source>
        <dbReference type="Pfam" id="PF02687"/>
    </source>
</evidence>
<dbReference type="InterPro" id="IPR051125">
    <property type="entry name" value="ABC-4/HrtB_transporter"/>
</dbReference>
<dbReference type="RefSeq" id="WP_037549965.1">
    <property type="nucleotide sequence ID" value="NZ_CAJCGD010000012.1"/>
</dbReference>
<dbReference type="AlphaFoldDB" id="A0A2K0A610"/>
<name>A0A2K0A610_STAHA</name>
<evidence type="ECO:0000256" key="3">
    <source>
        <dbReference type="ARBA" id="ARBA00011131"/>
    </source>
</evidence>
<comment type="caution">
    <text evidence="13">The sequence shown here is derived from an EMBL/GenBank/DDBJ whole genome shotgun (WGS) entry which is preliminary data.</text>
</comment>
<dbReference type="PANTHER" id="PTHR43738:SF1">
    <property type="entry name" value="HEMIN TRANSPORT SYSTEM PERMEASE PROTEIN HRTB-RELATED"/>
    <property type="match status" value="1"/>
</dbReference>
<dbReference type="PANTHER" id="PTHR43738">
    <property type="entry name" value="ABC TRANSPORTER, MEMBRANE PROTEIN"/>
    <property type="match status" value="1"/>
</dbReference>
<evidence type="ECO:0000256" key="5">
    <source>
        <dbReference type="ARBA" id="ARBA00022448"/>
    </source>
</evidence>
<evidence type="ECO:0000256" key="2">
    <source>
        <dbReference type="ARBA" id="ARBA00008697"/>
    </source>
</evidence>
<organism evidence="13 14">
    <name type="scientific">Staphylococcus haemolyticus</name>
    <dbReference type="NCBI Taxonomy" id="1283"/>
    <lineage>
        <taxon>Bacteria</taxon>
        <taxon>Bacillati</taxon>
        <taxon>Bacillota</taxon>
        <taxon>Bacilli</taxon>
        <taxon>Bacillales</taxon>
        <taxon>Staphylococcaceae</taxon>
        <taxon>Staphylococcus</taxon>
    </lineage>
</organism>
<evidence type="ECO:0000256" key="1">
    <source>
        <dbReference type="ARBA" id="ARBA00004651"/>
    </source>
</evidence>
<comment type="subcellular location">
    <subcellularLocation>
        <location evidence="1">Cell membrane</location>
        <topology evidence="1">Multi-pass membrane protein</topology>
    </subcellularLocation>
</comment>
<proteinExistence type="inferred from homology"/>
<dbReference type="Proteomes" id="UP000053523">
    <property type="component" value="Unassembled WGS sequence"/>
</dbReference>
<keyword evidence="5" id="KW-0813">Transport</keyword>
<gene>
    <name evidence="13" type="ORF">AL503_006525</name>
</gene>
<comment type="subunit">
    <text evidence="3">The complex is composed of two ATP-binding proteins (HrtA), two transmembrane proteins (HrtB) and a solute-binding protein.</text>
</comment>
<protein>
    <recommendedName>
        <fullName evidence="4">Putative hemin transport system permease protein HrtB</fullName>
    </recommendedName>
</protein>
<feature type="transmembrane region" description="Helical" evidence="11">
    <location>
        <begin position="315"/>
        <end position="336"/>
    </location>
</feature>
<evidence type="ECO:0000256" key="11">
    <source>
        <dbReference type="SAM" id="Phobius"/>
    </source>
</evidence>